<keyword evidence="4 5" id="KW-0472">Membrane</keyword>
<dbReference type="PANTHER" id="PTHR22894">
    <property type="entry name" value="RING-TYPE DOMAIN-CONTAINING PROTEIN"/>
    <property type="match status" value="1"/>
</dbReference>
<evidence type="ECO:0000259" key="6">
    <source>
        <dbReference type="Pfam" id="PF06803"/>
    </source>
</evidence>
<dbReference type="Pfam" id="PF06803">
    <property type="entry name" value="DUF1232"/>
    <property type="match status" value="1"/>
</dbReference>
<protein>
    <submittedName>
        <fullName evidence="7">OLC1v1009011C8</fullName>
    </submittedName>
</protein>
<keyword evidence="8" id="KW-1185">Reference proteome</keyword>
<organism evidence="7 8">
    <name type="scientific">Oldenlandia corymbosa var. corymbosa</name>
    <dbReference type="NCBI Taxonomy" id="529605"/>
    <lineage>
        <taxon>Eukaryota</taxon>
        <taxon>Viridiplantae</taxon>
        <taxon>Streptophyta</taxon>
        <taxon>Embryophyta</taxon>
        <taxon>Tracheophyta</taxon>
        <taxon>Spermatophyta</taxon>
        <taxon>Magnoliopsida</taxon>
        <taxon>eudicotyledons</taxon>
        <taxon>Gunneridae</taxon>
        <taxon>Pentapetalae</taxon>
        <taxon>asterids</taxon>
        <taxon>lamiids</taxon>
        <taxon>Gentianales</taxon>
        <taxon>Rubiaceae</taxon>
        <taxon>Rubioideae</taxon>
        <taxon>Spermacoceae</taxon>
        <taxon>Hedyotis-Oldenlandia complex</taxon>
        <taxon>Oldenlandia</taxon>
    </lineage>
</organism>
<accession>A0AAV1DMW4</accession>
<evidence type="ECO:0000313" key="7">
    <source>
        <dbReference type="EMBL" id="CAI9109226.1"/>
    </source>
</evidence>
<dbReference type="EMBL" id="OX459123">
    <property type="protein sequence ID" value="CAI9109226.1"/>
    <property type="molecule type" value="Genomic_DNA"/>
</dbReference>
<dbReference type="InterPro" id="IPR038896">
    <property type="entry name" value="RNF170"/>
</dbReference>
<evidence type="ECO:0000256" key="3">
    <source>
        <dbReference type="ARBA" id="ARBA00022989"/>
    </source>
</evidence>
<dbReference type="PANTHER" id="PTHR22894:SF5">
    <property type="entry name" value="RING-TYPE DOMAIN-CONTAINING PROTEIN"/>
    <property type="match status" value="1"/>
</dbReference>
<evidence type="ECO:0000256" key="1">
    <source>
        <dbReference type="ARBA" id="ARBA00004127"/>
    </source>
</evidence>
<keyword evidence="3 5" id="KW-1133">Transmembrane helix</keyword>
<evidence type="ECO:0000256" key="5">
    <source>
        <dbReference type="SAM" id="Phobius"/>
    </source>
</evidence>
<evidence type="ECO:0000313" key="8">
    <source>
        <dbReference type="Proteomes" id="UP001161247"/>
    </source>
</evidence>
<feature type="transmembrane region" description="Helical" evidence="5">
    <location>
        <begin position="146"/>
        <end position="164"/>
    </location>
</feature>
<evidence type="ECO:0000256" key="2">
    <source>
        <dbReference type="ARBA" id="ARBA00022692"/>
    </source>
</evidence>
<dbReference type="GO" id="GO:0061630">
    <property type="term" value="F:ubiquitin protein ligase activity"/>
    <property type="evidence" value="ECO:0007669"/>
    <property type="project" value="InterPro"/>
</dbReference>
<feature type="transmembrane region" description="Helical" evidence="5">
    <location>
        <begin position="184"/>
        <end position="202"/>
    </location>
</feature>
<evidence type="ECO:0000256" key="4">
    <source>
        <dbReference type="ARBA" id="ARBA00023136"/>
    </source>
</evidence>
<dbReference type="GO" id="GO:0012505">
    <property type="term" value="C:endomembrane system"/>
    <property type="evidence" value="ECO:0007669"/>
    <property type="project" value="UniProtKB-SubCell"/>
</dbReference>
<proteinExistence type="predicted"/>
<dbReference type="Proteomes" id="UP001161247">
    <property type="component" value="Chromosome 6"/>
</dbReference>
<gene>
    <name evidence="7" type="ORF">OLC1_LOCUS17165</name>
</gene>
<dbReference type="InterPro" id="IPR010652">
    <property type="entry name" value="DUF1232"/>
</dbReference>
<sequence length="210" mass="24205">MSIKLQHYKWGVLFRSLVIKCCKLCLELAESLIDWDIYTCFLTIGRLKLMYSYPANCILQVWNHGPALQPCKCPLCRRPITLLIPSESTSRQHDNAEVFQILQRIESYNRLFGERSEGFVQRIQDLPFLLRRLLRDIMDPQRSIPLVIRARVYLAAFLSAIYVLSPVDIIPEAVMGVIGLLDDFLIVFMCFMHVAALYRSVLLNRHGGSS</sequence>
<reference evidence="7" key="1">
    <citation type="submission" date="2023-03" db="EMBL/GenBank/DDBJ databases">
        <authorList>
            <person name="Julca I."/>
        </authorList>
    </citation>
    <scope>NUCLEOTIDE SEQUENCE</scope>
</reference>
<keyword evidence="2 5" id="KW-0812">Transmembrane</keyword>
<comment type="subcellular location">
    <subcellularLocation>
        <location evidence="1">Endomembrane system</location>
        <topology evidence="1">Multi-pass membrane protein</topology>
    </subcellularLocation>
</comment>
<name>A0AAV1DMW4_OLDCO</name>
<dbReference type="AlphaFoldDB" id="A0AAV1DMW4"/>
<feature type="domain" description="DUF1232" evidence="6">
    <location>
        <begin position="153"/>
        <end position="188"/>
    </location>
</feature>